<name>A0A9D4Q5S6_RHISA</name>
<reference evidence="3" key="2">
    <citation type="submission" date="2021-09" db="EMBL/GenBank/DDBJ databases">
        <authorList>
            <person name="Jia N."/>
            <person name="Wang J."/>
            <person name="Shi W."/>
            <person name="Du L."/>
            <person name="Sun Y."/>
            <person name="Zhan W."/>
            <person name="Jiang J."/>
            <person name="Wang Q."/>
            <person name="Zhang B."/>
            <person name="Ji P."/>
            <person name="Sakyi L.B."/>
            <person name="Cui X."/>
            <person name="Yuan T."/>
            <person name="Jiang B."/>
            <person name="Yang W."/>
            <person name="Lam T.T.-Y."/>
            <person name="Chang Q."/>
            <person name="Ding S."/>
            <person name="Wang X."/>
            <person name="Zhu J."/>
            <person name="Ruan X."/>
            <person name="Zhao L."/>
            <person name="Wei J."/>
            <person name="Que T."/>
            <person name="Du C."/>
            <person name="Cheng J."/>
            <person name="Dai P."/>
            <person name="Han X."/>
            <person name="Huang E."/>
            <person name="Gao Y."/>
            <person name="Liu J."/>
            <person name="Shao H."/>
            <person name="Ye R."/>
            <person name="Li L."/>
            <person name="Wei W."/>
            <person name="Wang X."/>
            <person name="Wang C."/>
            <person name="Huo Q."/>
            <person name="Li W."/>
            <person name="Guo W."/>
            <person name="Chen H."/>
            <person name="Chen S."/>
            <person name="Zhou L."/>
            <person name="Zhou L."/>
            <person name="Ni X."/>
            <person name="Tian J."/>
            <person name="Zhou Y."/>
            <person name="Sheng Y."/>
            <person name="Liu T."/>
            <person name="Pan Y."/>
            <person name="Xia L."/>
            <person name="Li J."/>
            <person name="Zhao F."/>
            <person name="Cao W."/>
        </authorList>
    </citation>
    <scope>NUCLEOTIDE SEQUENCE</scope>
    <source>
        <strain evidence="3">Rsan-2018</strain>
        <tissue evidence="3">Larvae</tissue>
    </source>
</reference>
<dbReference type="VEuPathDB" id="VectorBase:RSAN_055312"/>
<dbReference type="Gene3D" id="1.10.10.2590">
    <property type="entry name" value="BEN domain"/>
    <property type="match status" value="1"/>
</dbReference>
<dbReference type="VEuPathDB" id="VectorBase:RSAN_047465"/>
<dbReference type="PANTHER" id="PTHR34153">
    <property type="entry name" value="SI:CH211-262H13.3-RELATED-RELATED"/>
    <property type="match status" value="1"/>
</dbReference>
<organism evidence="3 4">
    <name type="scientific">Rhipicephalus sanguineus</name>
    <name type="common">Brown dog tick</name>
    <name type="synonym">Ixodes sanguineus</name>
    <dbReference type="NCBI Taxonomy" id="34632"/>
    <lineage>
        <taxon>Eukaryota</taxon>
        <taxon>Metazoa</taxon>
        <taxon>Ecdysozoa</taxon>
        <taxon>Arthropoda</taxon>
        <taxon>Chelicerata</taxon>
        <taxon>Arachnida</taxon>
        <taxon>Acari</taxon>
        <taxon>Parasitiformes</taxon>
        <taxon>Ixodida</taxon>
        <taxon>Ixodoidea</taxon>
        <taxon>Ixodidae</taxon>
        <taxon>Rhipicephalinae</taxon>
        <taxon>Rhipicephalus</taxon>
        <taxon>Rhipicephalus</taxon>
    </lineage>
</organism>
<dbReference type="GO" id="GO:0003677">
    <property type="term" value="F:DNA binding"/>
    <property type="evidence" value="ECO:0007669"/>
    <property type="project" value="InterPro"/>
</dbReference>
<dbReference type="PANTHER" id="PTHR34153:SF2">
    <property type="entry name" value="SI:CH211-262H13.3-RELATED"/>
    <property type="match status" value="1"/>
</dbReference>
<feature type="compositionally biased region" description="Polar residues" evidence="1">
    <location>
        <begin position="1"/>
        <end position="10"/>
    </location>
</feature>
<accession>A0A9D4Q5S6</accession>
<dbReference type="InterPro" id="IPR018379">
    <property type="entry name" value="BEN_domain"/>
</dbReference>
<dbReference type="AlphaFoldDB" id="A0A9D4Q5S6"/>
<dbReference type="Pfam" id="PF10523">
    <property type="entry name" value="BEN"/>
    <property type="match status" value="1"/>
</dbReference>
<dbReference type="Proteomes" id="UP000821837">
    <property type="component" value="Unassembled WGS sequence"/>
</dbReference>
<protein>
    <recommendedName>
        <fullName evidence="2">BEN domain-containing protein</fullName>
    </recommendedName>
</protein>
<gene>
    <name evidence="3" type="ORF">HPB52_008930</name>
</gene>
<feature type="region of interest" description="Disordered" evidence="1">
    <location>
        <begin position="1"/>
        <end position="33"/>
    </location>
</feature>
<proteinExistence type="predicted"/>
<dbReference type="EMBL" id="JABSTV010001248">
    <property type="protein sequence ID" value="KAH7968482.1"/>
    <property type="molecule type" value="Genomic_DNA"/>
</dbReference>
<evidence type="ECO:0000313" key="3">
    <source>
        <dbReference type="EMBL" id="KAH7968482.1"/>
    </source>
</evidence>
<evidence type="ECO:0000313" key="4">
    <source>
        <dbReference type="Proteomes" id="UP000821837"/>
    </source>
</evidence>
<evidence type="ECO:0000256" key="1">
    <source>
        <dbReference type="SAM" id="MobiDB-lite"/>
    </source>
</evidence>
<evidence type="ECO:0000259" key="2">
    <source>
        <dbReference type="PROSITE" id="PS51457"/>
    </source>
</evidence>
<dbReference type="PROSITE" id="PS51457">
    <property type="entry name" value="BEN"/>
    <property type="match status" value="1"/>
</dbReference>
<keyword evidence="4" id="KW-1185">Reference proteome</keyword>
<comment type="caution">
    <text evidence="3">The sequence shown here is derived from an EMBL/GenBank/DDBJ whole genome shotgun (WGS) entry which is preliminary data.</text>
</comment>
<reference evidence="3" key="1">
    <citation type="journal article" date="2020" name="Cell">
        <title>Large-Scale Comparative Analyses of Tick Genomes Elucidate Their Genetic Diversity and Vector Capacities.</title>
        <authorList>
            <consortium name="Tick Genome and Microbiome Consortium (TIGMIC)"/>
            <person name="Jia N."/>
            <person name="Wang J."/>
            <person name="Shi W."/>
            <person name="Du L."/>
            <person name="Sun Y."/>
            <person name="Zhan W."/>
            <person name="Jiang J.F."/>
            <person name="Wang Q."/>
            <person name="Zhang B."/>
            <person name="Ji P."/>
            <person name="Bell-Sakyi L."/>
            <person name="Cui X.M."/>
            <person name="Yuan T.T."/>
            <person name="Jiang B.G."/>
            <person name="Yang W.F."/>
            <person name="Lam T.T."/>
            <person name="Chang Q.C."/>
            <person name="Ding S.J."/>
            <person name="Wang X.J."/>
            <person name="Zhu J.G."/>
            <person name="Ruan X.D."/>
            <person name="Zhao L."/>
            <person name="Wei J.T."/>
            <person name="Ye R.Z."/>
            <person name="Que T.C."/>
            <person name="Du C.H."/>
            <person name="Zhou Y.H."/>
            <person name="Cheng J.X."/>
            <person name="Dai P.F."/>
            <person name="Guo W.B."/>
            <person name="Han X.H."/>
            <person name="Huang E.J."/>
            <person name="Li L.F."/>
            <person name="Wei W."/>
            <person name="Gao Y.C."/>
            <person name="Liu J.Z."/>
            <person name="Shao H.Z."/>
            <person name="Wang X."/>
            <person name="Wang C.C."/>
            <person name="Yang T.C."/>
            <person name="Huo Q.B."/>
            <person name="Li W."/>
            <person name="Chen H.Y."/>
            <person name="Chen S.E."/>
            <person name="Zhou L.G."/>
            <person name="Ni X.B."/>
            <person name="Tian J.H."/>
            <person name="Sheng Y."/>
            <person name="Liu T."/>
            <person name="Pan Y.S."/>
            <person name="Xia L.Y."/>
            <person name="Li J."/>
            <person name="Zhao F."/>
            <person name="Cao W.C."/>
        </authorList>
    </citation>
    <scope>NUCLEOTIDE SEQUENCE</scope>
    <source>
        <strain evidence="3">Rsan-2018</strain>
    </source>
</reference>
<feature type="domain" description="BEN" evidence="2">
    <location>
        <begin position="119"/>
        <end position="222"/>
    </location>
</feature>
<sequence>MEEAARTSTDAFGDDQGPTGDEQGSCAACAKPGSSPYVCPAARPSSAPTCPEPACPAARPCNTSTCPEARPSTSPPVHLVEEHRPHLANSGERGVDSTGSATQFLFSWSDPDVVELQPGFSVFVEQRALQAIRNSAKTPTAMARGLLAAVFSRHALLTCSIKGQKAKGIYKPLAQRPPLHPAGIDAILAYTKAAAAAKCWEHAEKLVVPSIATKLAELRSEGKKLRQCFWSFMVKSQKVMLLEKALQQIRELAVKGGANPAACTKSMLRYVMTDHLTCQFSWQGRKRKLSFCQMRLPSCITCAVQTAHEASDFTVEMAIREWLRHAPARQRKAIAKVLKASLEPPLKGQQLRLEPG</sequence>